<dbReference type="AlphaFoldDB" id="A0A9X1T0R0"/>
<dbReference type="GO" id="GO:0005829">
    <property type="term" value="C:cytosol"/>
    <property type="evidence" value="ECO:0007669"/>
    <property type="project" value="TreeGrafter"/>
</dbReference>
<evidence type="ECO:0000256" key="1">
    <source>
        <dbReference type="ARBA" id="ARBA00022722"/>
    </source>
</evidence>
<dbReference type="GO" id="GO:0008270">
    <property type="term" value="F:zinc ion binding"/>
    <property type="evidence" value="ECO:0007669"/>
    <property type="project" value="InterPro"/>
</dbReference>
<reference evidence="6" key="1">
    <citation type="submission" date="2021-12" db="EMBL/GenBank/DDBJ databases">
        <authorList>
            <person name="Li Y."/>
        </authorList>
    </citation>
    <scope>NUCLEOTIDE SEQUENCE</scope>
    <source>
        <strain evidence="6">DKSPLA3</strain>
    </source>
</reference>
<evidence type="ECO:0000259" key="5">
    <source>
        <dbReference type="SMART" id="SM00507"/>
    </source>
</evidence>
<dbReference type="GO" id="GO:0003676">
    <property type="term" value="F:nucleic acid binding"/>
    <property type="evidence" value="ECO:0007669"/>
    <property type="project" value="InterPro"/>
</dbReference>
<name>A0A9X1T0R0_9HYPH</name>
<dbReference type="RefSeq" id="WP_231814604.1">
    <property type="nucleotide sequence ID" value="NZ_JAJOZR010000007.1"/>
</dbReference>
<comment type="caution">
    <text evidence="6">The sequence shown here is derived from an EMBL/GenBank/DDBJ whole genome shotgun (WGS) entry which is preliminary data.</text>
</comment>
<dbReference type="GO" id="GO:0004519">
    <property type="term" value="F:endonuclease activity"/>
    <property type="evidence" value="ECO:0007669"/>
    <property type="project" value="UniProtKB-KW"/>
</dbReference>
<gene>
    <name evidence="6" type="ORF">LRX75_11805</name>
</gene>
<dbReference type="SMART" id="SM00507">
    <property type="entry name" value="HNHc"/>
    <property type="match status" value="1"/>
</dbReference>
<keyword evidence="1" id="KW-0540">Nuclease</keyword>
<dbReference type="Proteomes" id="UP001139089">
    <property type="component" value="Unassembled WGS sequence"/>
</dbReference>
<evidence type="ECO:0000256" key="4">
    <source>
        <dbReference type="ARBA" id="ARBA00040194"/>
    </source>
</evidence>
<dbReference type="Pfam" id="PF01844">
    <property type="entry name" value="HNH"/>
    <property type="match status" value="1"/>
</dbReference>
<organism evidence="6 7">
    <name type="scientific">Rhizobium quercicola</name>
    <dbReference type="NCBI Taxonomy" id="2901226"/>
    <lineage>
        <taxon>Bacteria</taxon>
        <taxon>Pseudomonadati</taxon>
        <taxon>Pseudomonadota</taxon>
        <taxon>Alphaproteobacteria</taxon>
        <taxon>Hyphomicrobiales</taxon>
        <taxon>Rhizobiaceae</taxon>
        <taxon>Rhizobium/Agrobacterium group</taxon>
        <taxon>Rhizobium</taxon>
    </lineage>
</organism>
<keyword evidence="7" id="KW-1185">Reference proteome</keyword>
<dbReference type="PANTHER" id="PTHR41286">
    <property type="entry name" value="HNH NUCLEASE YAJD-RELATED"/>
    <property type="match status" value="1"/>
</dbReference>
<protein>
    <recommendedName>
        <fullName evidence="4">Putative HNH nuclease YajD</fullName>
    </recommendedName>
</protein>
<evidence type="ECO:0000256" key="3">
    <source>
        <dbReference type="ARBA" id="ARBA00038412"/>
    </source>
</evidence>
<accession>A0A9X1T0R0</accession>
<comment type="similarity">
    <text evidence="3">Belongs to the HNH nuclease family.</text>
</comment>
<sequence>MTDTRPWRKLYDTARWKRMRTQQLTLEPLCRFCLEAEDVTAANVVDHITAHKGSEELFFDPDNLQSLCAPCHDRIKREIERGKEVIRFDAAGWPV</sequence>
<feature type="domain" description="HNH nuclease" evidence="5">
    <location>
        <begin position="18"/>
        <end position="73"/>
    </location>
</feature>
<evidence type="ECO:0000256" key="2">
    <source>
        <dbReference type="ARBA" id="ARBA00022801"/>
    </source>
</evidence>
<evidence type="ECO:0000313" key="7">
    <source>
        <dbReference type="Proteomes" id="UP001139089"/>
    </source>
</evidence>
<evidence type="ECO:0000313" key="6">
    <source>
        <dbReference type="EMBL" id="MCD7109722.1"/>
    </source>
</evidence>
<proteinExistence type="inferred from homology"/>
<dbReference type="CDD" id="cd00085">
    <property type="entry name" value="HNHc"/>
    <property type="match status" value="1"/>
</dbReference>
<dbReference type="InterPro" id="IPR002711">
    <property type="entry name" value="HNH"/>
</dbReference>
<dbReference type="PANTHER" id="PTHR41286:SF1">
    <property type="entry name" value="HNH NUCLEASE YAJD-RELATED"/>
    <property type="match status" value="1"/>
</dbReference>
<dbReference type="EMBL" id="JAJOZR010000007">
    <property type="protein sequence ID" value="MCD7109722.1"/>
    <property type="molecule type" value="Genomic_DNA"/>
</dbReference>
<keyword evidence="6" id="KW-0255">Endonuclease</keyword>
<dbReference type="Gene3D" id="1.10.30.50">
    <property type="match status" value="1"/>
</dbReference>
<dbReference type="InterPro" id="IPR003615">
    <property type="entry name" value="HNH_nuc"/>
</dbReference>
<dbReference type="GO" id="GO:0016787">
    <property type="term" value="F:hydrolase activity"/>
    <property type="evidence" value="ECO:0007669"/>
    <property type="project" value="UniProtKB-KW"/>
</dbReference>
<keyword evidence="2" id="KW-0378">Hydrolase</keyword>